<dbReference type="RefSeq" id="WP_289469720.1">
    <property type="nucleotide sequence ID" value="NZ_JAUCMM010000003.1"/>
</dbReference>
<keyword evidence="3" id="KW-1185">Reference proteome</keyword>
<evidence type="ECO:0000313" key="3">
    <source>
        <dbReference type="Proteomes" id="UP001235720"/>
    </source>
</evidence>
<protein>
    <submittedName>
        <fullName evidence="2">ASCH domain-containing protein</fullName>
    </submittedName>
</protein>
<evidence type="ECO:0000313" key="2">
    <source>
        <dbReference type="EMBL" id="MDM7888019.1"/>
    </source>
</evidence>
<proteinExistence type="predicted"/>
<dbReference type="SUPFAM" id="SSF88697">
    <property type="entry name" value="PUA domain-like"/>
    <property type="match status" value="1"/>
</dbReference>
<dbReference type="InterPro" id="IPR007374">
    <property type="entry name" value="ASCH_domain"/>
</dbReference>
<dbReference type="Pfam" id="PF04266">
    <property type="entry name" value="ASCH"/>
    <property type="match status" value="1"/>
</dbReference>
<gene>
    <name evidence="2" type="ORF">QUG98_06085</name>
</gene>
<evidence type="ECO:0000259" key="1">
    <source>
        <dbReference type="SMART" id="SM01022"/>
    </source>
</evidence>
<dbReference type="EMBL" id="JAUCMM010000003">
    <property type="protein sequence ID" value="MDM7888019.1"/>
    <property type="molecule type" value="Genomic_DNA"/>
</dbReference>
<organism evidence="2 3">
    <name type="scientific">Curtobacterium subtropicum</name>
    <dbReference type="NCBI Taxonomy" id="3055138"/>
    <lineage>
        <taxon>Bacteria</taxon>
        <taxon>Bacillati</taxon>
        <taxon>Actinomycetota</taxon>
        <taxon>Actinomycetes</taxon>
        <taxon>Micrococcales</taxon>
        <taxon>Microbacteriaceae</taxon>
        <taxon>Curtobacterium</taxon>
    </lineage>
</organism>
<accession>A0ABT7TF69</accession>
<comment type="caution">
    <text evidence="2">The sequence shown here is derived from an EMBL/GenBank/DDBJ whole genome shotgun (WGS) entry which is preliminary data.</text>
</comment>
<dbReference type="Proteomes" id="UP001235720">
    <property type="component" value="Unassembled WGS sequence"/>
</dbReference>
<reference evidence="2 3" key="1">
    <citation type="submission" date="2023-06" db="EMBL/GenBank/DDBJ databases">
        <authorList>
            <person name="Feng G."/>
            <person name="Li J."/>
            <person name="Zhu H."/>
        </authorList>
    </citation>
    <scope>NUCLEOTIDE SEQUENCE [LARGE SCALE GENOMIC DNA]</scope>
    <source>
        <strain evidence="2 3">RHCJP20</strain>
    </source>
</reference>
<dbReference type="InterPro" id="IPR015947">
    <property type="entry name" value="PUA-like_sf"/>
</dbReference>
<sequence length="113" mass="12838">MVSATPNTIHFHRKHHEAIMSGEKVTTVRWNEDVPVGAAVFVFDEHPTARPVPGTVIAVRRYRLDTLTAEQAHQPPETDMELFAQQLRENYYPDMPSDAVVEVARLAIRTSHH</sequence>
<dbReference type="SMART" id="SM01022">
    <property type="entry name" value="ASCH"/>
    <property type="match status" value="1"/>
</dbReference>
<name>A0ABT7TF69_9MICO</name>
<feature type="domain" description="ASCH" evidence="1">
    <location>
        <begin position="9"/>
        <end position="109"/>
    </location>
</feature>
<dbReference type="Gene3D" id="2.30.130.30">
    <property type="entry name" value="Hypothetical protein"/>
    <property type="match status" value="1"/>
</dbReference>